<keyword evidence="2" id="KW-0001">2Fe-2S</keyword>
<gene>
    <name evidence="3" type="primary">pyrK2</name>
    <name evidence="3" type="ORF">MPAN_011710</name>
</gene>
<dbReference type="Gene3D" id="3.40.50.80">
    <property type="entry name" value="Nucleotide-binding domain of ferredoxin-NADP reductase (FNR) module"/>
    <property type="match status" value="1"/>
</dbReference>
<dbReference type="EMBL" id="AP024412">
    <property type="protein sequence ID" value="BCR36278.1"/>
    <property type="molecule type" value="Genomic_DNA"/>
</dbReference>
<dbReference type="SUPFAM" id="SSF52343">
    <property type="entry name" value="Ferredoxin reductase-like, C-terminal NADP-linked domain"/>
    <property type="match status" value="1"/>
</dbReference>
<dbReference type="GO" id="GO:0051537">
    <property type="term" value="F:2 iron, 2 sulfur cluster binding"/>
    <property type="evidence" value="ECO:0007669"/>
    <property type="project" value="UniProtKB-KW"/>
</dbReference>
<sequence length="278" mass="30522">MNKIISKKVLSKSVTEMKIYAPQILKHAQAGQFVMLRINEKSERIPLTISDMDHENGLLTIIFQVIGSTTYELNELNVGDDILDLVGPLGKPTHIEGFKKVCVIGGGVGCAIAYPVAKALSLKNVEVDVIIGFKSKNDMILHQKFEKIANHVFVSTDDGSYQTKGFVTDILSDLLKNGQTYDHVFAIGPIIMMKMVSQLTAKYNIGTTVSLNPIMVDGTGMCGGCRVKVGKDIKFACVDGPDFDGHLVDFDLLQSRNNMYKETETKNYKCLAEKGGHS</sequence>
<keyword evidence="1" id="KW-0285">Flavoprotein</keyword>
<evidence type="ECO:0000256" key="1">
    <source>
        <dbReference type="PIRSR" id="PIRSR006816-1"/>
    </source>
</evidence>
<dbReference type="Proteomes" id="UP000620133">
    <property type="component" value="Chromosome"/>
</dbReference>
<dbReference type="PIRSF" id="PIRSF006816">
    <property type="entry name" value="Cyc3_hyd_g"/>
    <property type="match status" value="1"/>
</dbReference>
<name>A0A7U9THB3_9MOLU</name>
<dbReference type="Gene3D" id="2.40.30.10">
    <property type="entry name" value="Translation factors"/>
    <property type="match status" value="1"/>
</dbReference>
<reference evidence="3" key="1">
    <citation type="submission" date="2021-01" db="EMBL/GenBank/DDBJ databases">
        <title>Draft genome sequence of Acholeplasmataceae bacterium strain Mahy22.</title>
        <authorList>
            <person name="Watanabe M."/>
            <person name="Kojima H."/>
            <person name="Fukui M."/>
        </authorList>
    </citation>
    <scope>NUCLEOTIDE SEQUENCE</scope>
    <source>
        <strain evidence="3">Mahy22</strain>
    </source>
</reference>
<dbReference type="GO" id="GO:0016491">
    <property type="term" value="F:oxidoreductase activity"/>
    <property type="evidence" value="ECO:0007669"/>
    <property type="project" value="InterPro"/>
</dbReference>
<keyword evidence="1" id="KW-0274">FAD</keyword>
<feature type="binding site" evidence="2">
    <location>
        <position position="237"/>
    </location>
    <ligand>
        <name>[2Fe-2S] cluster</name>
        <dbReference type="ChEBI" id="CHEBI:190135"/>
    </ligand>
</feature>
<dbReference type="NCBIfam" id="NF004862">
    <property type="entry name" value="PRK06222.1"/>
    <property type="match status" value="1"/>
</dbReference>
<dbReference type="InterPro" id="IPR012165">
    <property type="entry name" value="Cyt_c3_hydrogenase_gsu"/>
</dbReference>
<protein>
    <submittedName>
        <fullName evidence="3">Ferredoxin-NADP+ reductase subunit alpha</fullName>
    </submittedName>
</protein>
<dbReference type="RefSeq" id="WP_176238903.1">
    <property type="nucleotide sequence ID" value="NZ_AP024412.1"/>
</dbReference>
<dbReference type="KEGG" id="manr:MPAN_011710"/>
<dbReference type="AlphaFoldDB" id="A0A7U9THB3"/>
<accession>A0A7U9THB3</accession>
<dbReference type="PROSITE" id="PS51384">
    <property type="entry name" value="FAD_FR"/>
    <property type="match status" value="1"/>
</dbReference>
<dbReference type="PANTHER" id="PTHR43513:SF3">
    <property type="entry name" value="DIHYDROOROTATE DEHYDROGENASE B (NAD(+)), ELECTRON TRANSFER SUBUNIT-RELATED"/>
    <property type="match status" value="1"/>
</dbReference>
<dbReference type="InterPro" id="IPR019480">
    <property type="entry name" value="Dihydroorotate_DH_Fe-S-bd"/>
</dbReference>
<comment type="cofactor">
    <cofactor evidence="2">
        <name>[2Fe-2S] cluster</name>
        <dbReference type="ChEBI" id="CHEBI:190135"/>
    </cofactor>
    <text evidence="2">Binds 1 [2Fe-2S] cluster per subunit.</text>
</comment>
<feature type="binding site" evidence="2">
    <location>
        <position position="225"/>
    </location>
    <ligand>
        <name>[2Fe-2S] cluster</name>
        <dbReference type="ChEBI" id="CHEBI:190135"/>
    </ligand>
</feature>
<dbReference type="Pfam" id="PF10418">
    <property type="entry name" value="DHODB_Fe-S_bind"/>
    <property type="match status" value="1"/>
</dbReference>
<comment type="cofactor">
    <cofactor evidence="1">
        <name>FAD</name>
        <dbReference type="ChEBI" id="CHEBI:57692"/>
    </cofactor>
    <text evidence="1">Binds 1 FAD per subunit.</text>
</comment>
<keyword evidence="2" id="KW-0408">Iron</keyword>
<evidence type="ECO:0000313" key="3">
    <source>
        <dbReference type="EMBL" id="BCR36278.1"/>
    </source>
</evidence>
<evidence type="ECO:0000256" key="2">
    <source>
        <dbReference type="PIRSR" id="PIRSR006816-2"/>
    </source>
</evidence>
<proteinExistence type="predicted"/>
<dbReference type="SUPFAM" id="SSF63380">
    <property type="entry name" value="Riboflavin synthase domain-like"/>
    <property type="match status" value="1"/>
</dbReference>
<feature type="binding site" evidence="1">
    <location>
        <begin position="62"/>
        <end position="64"/>
    </location>
    <ligand>
        <name>FAD</name>
        <dbReference type="ChEBI" id="CHEBI:57692"/>
    </ligand>
</feature>
<evidence type="ECO:0000313" key="4">
    <source>
        <dbReference type="Proteomes" id="UP000620133"/>
    </source>
</evidence>
<dbReference type="InterPro" id="IPR017927">
    <property type="entry name" value="FAD-bd_FR_type"/>
</dbReference>
<dbReference type="InterPro" id="IPR039261">
    <property type="entry name" value="FNR_nucleotide-bd"/>
</dbReference>
<keyword evidence="2" id="KW-0411">Iron-sulfur</keyword>
<dbReference type="InterPro" id="IPR017938">
    <property type="entry name" value="Riboflavin_synthase-like_b-brl"/>
</dbReference>
<organism evidence="3 4">
    <name type="scientific">Mariniplasma anaerobium</name>
    <dbReference type="NCBI Taxonomy" id="2735436"/>
    <lineage>
        <taxon>Bacteria</taxon>
        <taxon>Bacillati</taxon>
        <taxon>Mycoplasmatota</taxon>
        <taxon>Mollicutes</taxon>
        <taxon>Acholeplasmatales</taxon>
        <taxon>Acholeplasmataceae</taxon>
        <taxon>Mariniplasma</taxon>
    </lineage>
</organism>
<dbReference type="GO" id="GO:0006221">
    <property type="term" value="P:pyrimidine nucleotide biosynthetic process"/>
    <property type="evidence" value="ECO:0007669"/>
    <property type="project" value="InterPro"/>
</dbReference>
<dbReference type="GO" id="GO:0046872">
    <property type="term" value="F:metal ion binding"/>
    <property type="evidence" value="ECO:0007669"/>
    <property type="project" value="UniProtKB-KW"/>
</dbReference>
<dbReference type="InterPro" id="IPR050353">
    <property type="entry name" value="PyrK_electron_transfer"/>
</dbReference>
<keyword evidence="4" id="KW-1185">Reference proteome</keyword>
<dbReference type="CDD" id="cd06219">
    <property type="entry name" value="DHOD_e_trans_like1"/>
    <property type="match status" value="1"/>
</dbReference>
<keyword evidence="2" id="KW-0479">Metal-binding</keyword>
<feature type="binding site" evidence="2">
    <location>
        <position position="222"/>
    </location>
    <ligand>
        <name>[2Fe-2S] cluster</name>
        <dbReference type="ChEBI" id="CHEBI:190135"/>
    </ligand>
</feature>
<dbReference type="PANTHER" id="PTHR43513">
    <property type="entry name" value="DIHYDROOROTATE DEHYDROGENASE B (NAD(+)), ELECTRON TRANSFER SUBUNIT"/>
    <property type="match status" value="1"/>
</dbReference>
<dbReference type="GO" id="GO:0050660">
    <property type="term" value="F:flavin adenine dinucleotide binding"/>
    <property type="evidence" value="ECO:0007669"/>
    <property type="project" value="InterPro"/>
</dbReference>